<dbReference type="AlphaFoldDB" id="A0A1J0RAD2"/>
<dbReference type="VEuPathDB" id="TriTrypDB:Tb427_000709800"/>
<keyword evidence="5" id="KW-0732">Signal</keyword>
<sequence length="459" mass="48734">MHTVQKHNSDKFLIFHLNLTLATAVFLLITDYTASTTAVEKSSTSGFQAICQIITLATQDVHPTALHAPDASIESTLALFNLTISAPKALQELAAAEAQKTAIEKDSSSAKIHCTDKAKELCLKAAARANTHGNDKIALELKQAAREEQVKAAINNTLMQLHDLLAKFEQQKVQTKQTTVSSLLLKALGAKADGTTSIKLTGYSTDLTTTCGKPNTENKGTAAGKTIAVDTICLCASDSTNSNSKACGTKDNSPSINFNSADTEIQTAWQTLAADCQKQYATKALTGKSLEQAVQHFLFEIAKKQGAKGDLSNTLGFISGTGANGCTAANDNNEGSCVYYGRESTNKGPLKPGWLEPLNQAVAALLNSEQAAQRAHALADRITALNNTLSSIIHLGAAAATQQKSKANHPTDKTDNSKNAEEAANRECKQHKNNKAACENAGKFKFKGKTKTDGPCEPK</sequence>
<feature type="compositionally biased region" description="Basic and acidic residues" evidence="9">
    <location>
        <begin position="409"/>
        <end position="430"/>
    </location>
</feature>
<evidence type="ECO:0000259" key="11">
    <source>
        <dbReference type="Pfam" id="PF13206"/>
    </source>
</evidence>
<dbReference type="EMBL" id="KX700718">
    <property type="protein sequence ID" value="APD74674.1"/>
    <property type="molecule type" value="Genomic_DNA"/>
</dbReference>
<keyword evidence="10" id="KW-1133">Transmembrane helix</keyword>
<evidence type="ECO:0000256" key="9">
    <source>
        <dbReference type="SAM" id="MobiDB-lite"/>
    </source>
</evidence>
<keyword evidence="6 10" id="KW-0472">Membrane</keyword>
<keyword evidence="3" id="KW-1003">Cell membrane</keyword>
<name>A0A1J0RAD2_9TRYP</name>
<reference evidence="12" key="1">
    <citation type="submission" date="2016-08" db="EMBL/GenBank/DDBJ databases">
        <title>VSG repertoire of Trypanosoma brucei EATRO 1125.</title>
        <authorList>
            <person name="Cross G.A."/>
        </authorList>
    </citation>
    <scope>NUCLEOTIDE SEQUENCE</scope>
    <source>
        <strain evidence="12">EATRO 1125</strain>
    </source>
</reference>
<evidence type="ECO:0000256" key="7">
    <source>
        <dbReference type="ARBA" id="ARBA00023180"/>
    </source>
</evidence>
<dbReference type="InterPro" id="IPR025932">
    <property type="entry name" value="Trypano_VSG_B_N_dom"/>
</dbReference>
<dbReference type="Pfam" id="PF13206">
    <property type="entry name" value="VSG_B"/>
    <property type="match status" value="1"/>
</dbReference>
<feature type="domain" description="Trypanosome variant surface glycoprotein B-type N-terminal" evidence="11">
    <location>
        <begin position="27"/>
        <end position="383"/>
    </location>
</feature>
<dbReference type="GO" id="GO:0098552">
    <property type="term" value="C:side of membrane"/>
    <property type="evidence" value="ECO:0007669"/>
    <property type="project" value="UniProtKB-KW"/>
</dbReference>
<evidence type="ECO:0000256" key="10">
    <source>
        <dbReference type="SAM" id="Phobius"/>
    </source>
</evidence>
<evidence type="ECO:0000256" key="6">
    <source>
        <dbReference type="ARBA" id="ARBA00023136"/>
    </source>
</evidence>
<evidence type="ECO:0000256" key="4">
    <source>
        <dbReference type="ARBA" id="ARBA00022622"/>
    </source>
</evidence>
<keyword evidence="7" id="KW-0325">Glycoprotein</keyword>
<evidence type="ECO:0000256" key="8">
    <source>
        <dbReference type="ARBA" id="ARBA00023288"/>
    </source>
</evidence>
<dbReference type="GO" id="GO:0005886">
    <property type="term" value="C:plasma membrane"/>
    <property type="evidence" value="ECO:0007669"/>
    <property type="project" value="UniProtKB-SubCell"/>
</dbReference>
<dbReference type="VEuPathDB" id="TriTrypDB:Tb11.v5.0926"/>
<evidence type="ECO:0000256" key="2">
    <source>
        <dbReference type="ARBA" id="ARBA00004609"/>
    </source>
</evidence>
<proteinExistence type="predicted"/>
<feature type="compositionally biased region" description="Basic and acidic residues" evidence="9">
    <location>
        <begin position="450"/>
        <end position="459"/>
    </location>
</feature>
<feature type="transmembrane region" description="Helical" evidence="10">
    <location>
        <begin position="12"/>
        <end position="29"/>
    </location>
</feature>
<keyword evidence="8" id="KW-0449">Lipoprotein</keyword>
<keyword evidence="4" id="KW-0336">GPI-anchor</keyword>
<accession>A0A1J0RAD2</accession>
<comment type="function">
    <text evidence="1">VSG forms a coat on the surface of the parasite. The trypanosome evades the immune response of the host by expressing a series of antigenically distinct VSGs from an estimated 1000 VSG genes.</text>
</comment>
<protein>
    <submittedName>
        <fullName evidence="12">Variant surface glycoprotein 1125.4143</fullName>
    </submittedName>
</protein>
<feature type="region of interest" description="Disordered" evidence="9">
    <location>
        <begin position="400"/>
        <end position="459"/>
    </location>
</feature>
<keyword evidence="10" id="KW-0812">Transmembrane</keyword>
<comment type="subcellular location">
    <subcellularLocation>
        <location evidence="2">Cell membrane</location>
        <topology evidence="2">Lipid-anchor</topology>
        <topology evidence="2">GPI-anchor</topology>
    </subcellularLocation>
</comment>
<organism evidence="12">
    <name type="scientific">Trypanosoma brucei</name>
    <dbReference type="NCBI Taxonomy" id="5691"/>
    <lineage>
        <taxon>Eukaryota</taxon>
        <taxon>Discoba</taxon>
        <taxon>Euglenozoa</taxon>
        <taxon>Kinetoplastea</taxon>
        <taxon>Metakinetoplastina</taxon>
        <taxon>Trypanosomatida</taxon>
        <taxon>Trypanosomatidae</taxon>
        <taxon>Trypanosoma</taxon>
    </lineage>
</organism>
<evidence type="ECO:0000256" key="3">
    <source>
        <dbReference type="ARBA" id="ARBA00022475"/>
    </source>
</evidence>
<evidence type="ECO:0000256" key="5">
    <source>
        <dbReference type="ARBA" id="ARBA00022729"/>
    </source>
</evidence>
<evidence type="ECO:0000256" key="1">
    <source>
        <dbReference type="ARBA" id="ARBA00002523"/>
    </source>
</evidence>
<evidence type="ECO:0000313" key="12">
    <source>
        <dbReference type="EMBL" id="APD74674.1"/>
    </source>
</evidence>